<evidence type="ECO:0000313" key="2">
    <source>
        <dbReference type="EMBL" id="GAA3938311.1"/>
    </source>
</evidence>
<dbReference type="Proteomes" id="UP001499909">
    <property type="component" value="Unassembled WGS sequence"/>
</dbReference>
<dbReference type="EMBL" id="BAABDH010000039">
    <property type="protein sequence ID" value="GAA3938311.1"/>
    <property type="molecule type" value="Genomic_DNA"/>
</dbReference>
<protein>
    <submittedName>
        <fullName evidence="2">Uncharacterized protein</fullName>
    </submittedName>
</protein>
<organism evidence="2 3">
    <name type="scientific">Hymenobacter algoricola</name>
    <dbReference type="NCBI Taxonomy" id="486267"/>
    <lineage>
        <taxon>Bacteria</taxon>
        <taxon>Pseudomonadati</taxon>
        <taxon>Bacteroidota</taxon>
        <taxon>Cytophagia</taxon>
        <taxon>Cytophagales</taxon>
        <taxon>Hymenobacteraceae</taxon>
        <taxon>Hymenobacter</taxon>
    </lineage>
</organism>
<sequence>MSSKSNQPSKEHHGDPAGQGQSKGDPTSTPVNLDAETKRLTEEYTEDGVDEIPPTLVNNPNRNTDKTDLDNTPYT</sequence>
<proteinExistence type="predicted"/>
<dbReference type="RefSeq" id="WP_345113720.1">
    <property type="nucleotide sequence ID" value="NZ_BAABDH010000039.1"/>
</dbReference>
<gene>
    <name evidence="2" type="ORF">GCM10022406_22980</name>
</gene>
<feature type="compositionally biased region" description="Polar residues" evidence="1">
    <location>
        <begin position="19"/>
        <end position="31"/>
    </location>
</feature>
<comment type="caution">
    <text evidence="2">The sequence shown here is derived from an EMBL/GenBank/DDBJ whole genome shotgun (WGS) entry which is preliminary data.</text>
</comment>
<accession>A0ABP7N6R1</accession>
<evidence type="ECO:0000313" key="3">
    <source>
        <dbReference type="Proteomes" id="UP001499909"/>
    </source>
</evidence>
<keyword evidence="3" id="KW-1185">Reference proteome</keyword>
<reference evidence="3" key="1">
    <citation type="journal article" date="2019" name="Int. J. Syst. Evol. Microbiol.">
        <title>The Global Catalogue of Microorganisms (GCM) 10K type strain sequencing project: providing services to taxonomists for standard genome sequencing and annotation.</title>
        <authorList>
            <consortium name="The Broad Institute Genomics Platform"/>
            <consortium name="The Broad Institute Genome Sequencing Center for Infectious Disease"/>
            <person name="Wu L."/>
            <person name="Ma J."/>
        </authorList>
    </citation>
    <scope>NUCLEOTIDE SEQUENCE [LARGE SCALE GENOMIC DNA]</scope>
    <source>
        <strain evidence="3">JCM 17214</strain>
    </source>
</reference>
<feature type="region of interest" description="Disordered" evidence="1">
    <location>
        <begin position="1"/>
        <end position="75"/>
    </location>
</feature>
<name>A0ABP7N6R1_9BACT</name>
<evidence type="ECO:0000256" key="1">
    <source>
        <dbReference type="SAM" id="MobiDB-lite"/>
    </source>
</evidence>